<feature type="repeat" description="ANK" evidence="3">
    <location>
        <begin position="697"/>
        <end position="729"/>
    </location>
</feature>
<feature type="repeat" description="ANK" evidence="3">
    <location>
        <begin position="466"/>
        <end position="498"/>
    </location>
</feature>
<evidence type="ECO:0000256" key="4">
    <source>
        <dbReference type="SAM" id="MobiDB-lite"/>
    </source>
</evidence>
<evidence type="ECO:0000256" key="3">
    <source>
        <dbReference type="PROSITE-ProRule" id="PRU00023"/>
    </source>
</evidence>
<feature type="repeat" description="ANK" evidence="3">
    <location>
        <begin position="301"/>
        <end position="333"/>
    </location>
</feature>
<dbReference type="PRINTS" id="PR01415">
    <property type="entry name" value="ANKYRIN"/>
</dbReference>
<feature type="repeat" description="ANK" evidence="3">
    <location>
        <begin position="105"/>
        <end position="137"/>
    </location>
</feature>
<feature type="repeat" description="ANK" evidence="3">
    <location>
        <begin position="764"/>
        <end position="796"/>
    </location>
</feature>
<feature type="repeat" description="ANK" evidence="3">
    <location>
        <begin position="664"/>
        <end position="696"/>
    </location>
</feature>
<dbReference type="EMBL" id="JAEPRA010000015">
    <property type="protein sequence ID" value="KAG2175257.1"/>
    <property type="molecule type" value="Genomic_DNA"/>
</dbReference>
<accession>A0A8H7PJN8</accession>
<dbReference type="GO" id="GO:0045944">
    <property type="term" value="P:positive regulation of transcription by RNA polymerase II"/>
    <property type="evidence" value="ECO:0007669"/>
    <property type="project" value="TreeGrafter"/>
</dbReference>
<feature type="repeat" description="ANK" evidence="3">
    <location>
        <begin position="433"/>
        <end position="465"/>
    </location>
</feature>
<proteinExistence type="predicted"/>
<sequence>MSSGTEREINENEVREDDKPINDISQYRHHGNDLVSDDHLRLQWFEVISNGRTADIKALLRLGADVNWEDGLNGTALHLAARSGHKEAVDQLIACGASVNSRNYRSKTAIYLAAEQGHKEVVSLLLCHQGTFNFDDDYTDTALHAAVDKGHYEIVELLINQDKAVDAQTLDAPLRNAAENGYYEIVDLLINKGATVDARDEYLQTALSLAAEGGHKEVVLLLLHHKATVDSRDRYSNTALHMASLFGHQEVVDLLIERGAAVDARNESLETALFLTAERGDKEIALLLLHHKAAVDSRDRYSNTALHKATQKGHQELVDLLIKHGAAVDAPNIHSQTSLHLAVMEKYEQIVRLLLIHGASFDLKDDHSNTALRLAVGNRHKNIISQLSASGANLNEKSTDGNPLLAELSKNGDTEMAALLLDLGADIHATNLNGQTSLMIAVTAAEHSMVSLLLKRNASINAVDNDSLTALHYSARGGHYALLKLLLHYKADIEAKAKHDDTALHLAAEYNYPDIVAALIHKKANVDAKNEKRKSPIEVAISKGHVDIVYQLKDAGAIIGKASDTILSLLNLAADAGQVALIKRTLDTIDKEEERRSYKNTSLHRSSQHGQIDVVAYLLENGADIESRNEDGLSPLFLAGPYPEVVSFLIHRGACITARNTYSFKETALHHYTSLGHIEAVRLLLNCDSNIHISDRLGNTALHIAARIGHCEISDILLRQGVDINAKNDEGETALHAATRHRSLDLAKLLIDFDIDIDAQTFDAKATALHYAMNMDNLKLVSLLVKRHANVNITDMYDRTALHIAAIKNLTTECALLIKHKANTNFMDHCGMTPLLLAAQNWNPKLVGLLLNCESFDCKPASTQSLANVIRWYPPKEDYNLLRNFLSVIKLFIEAGFDLTDIQRSMDWLEWLYPMLRDMLTEPSNHQLKKKWSRDLDSSSIYEEDDVDIKGDEVSCPLIKLTNDFDDGLNISLHIEETYHYVWHKYGVGFPQFKRLQLPMTSIIDESQYQSNTAEEPSFSQKLGTSHIENRFTTIIQSLMNCVCARFITSDNSFMLELDLDTSSDINSPKWASHFDKMNGIIREPGRLIVQIPSNYTNLSVPGWHKSDLPYLRFVDAVYVCRRSSTWVDQEIFSDVLGGSEQKMATNLHAILIAGLSILSIVGDDSLVEKLVMAILGVPLDPMRNPLPNNTSAQWDVRNRRQCPCDSQSVHRPLSPVAAAKAVGADIWRDRHQYNVNRVWDLHQDTLVANIDVGNVVFVTHRWSDPEINYQDWVERKRSNKQIVSVSEMSDKLRRIRDTLLQHTQYVWMDTICIDKSSLSELDEVIRSMYKWYASCAAVVLDSGTSLDVWRSRGWCLQEGAAAGVLCGISKSGNLATIQELAMEQNQELCTLDLHLYYRLGNAAEVLARMDARNTTREEDMAYALAGIFSIDLTLAYGEGLQSRARLLHQLAIQKGDFSFISFHTNQTTLTNYLPATGQPIYLIAKCTRASSPVTVSHFGMCFEAQLVKGDDAIQLLQKLNNWIKMSFAKGRFQGAEELIEAGKQIEPESSSSVELAIVHDIRSLILVQVYGHDRQTGGGKPIKLCYRLQCCQIEEAEFDRLFTWNAGKVKKSAATLDETSLEEGRQAKVLNDDDSKSDVKLERIWLGDEPDSAELHQFESGQIGRNGRKRQRKM</sequence>
<feature type="repeat" description="ANK" evidence="3">
    <location>
        <begin position="202"/>
        <end position="234"/>
    </location>
</feature>
<evidence type="ECO:0000259" key="5">
    <source>
        <dbReference type="Pfam" id="PF06985"/>
    </source>
</evidence>
<feature type="region of interest" description="Disordered" evidence="4">
    <location>
        <begin position="1"/>
        <end position="25"/>
    </location>
</feature>
<feature type="repeat" description="ANK" evidence="3">
    <location>
        <begin position="367"/>
        <end position="399"/>
    </location>
</feature>
<feature type="repeat" description="ANK" evidence="3">
    <location>
        <begin position="334"/>
        <end position="366"/>
    </location>
</feature>
<feature type="repeat" description="ANK" evidence="3">
    <location>
        <begin position="169"/>
        <end position="201"/>
    </location>
</feature>
<dbReference type="GO" id="GO:0005634">
    <property type="term" value="C:nucleus"/>
    <property type="evidence" value="ECO:0007669"/>
    <property type="project" value="TreeGrafter"/>
</dbReference>
<evidence type="ECO:0000256" key="1">
    <source>
        <dbReference type="ARBA" id="ARBA00022737"/>
    </source>
</evidence>
<dbReference type="PROSITE" id="PS50088">
    <property type="entry name" value="ANK_REPEAT"/>
    <property type="match status" value="18"/>
</dbReference>
<dbReference type="PANTHER" id="PTHR24193">
    <property type="entry name" value="ANKYRIN REPEAT PROTEIN"/>
    <property type="match status" value="1"/>
</dbReference>
<dbReference type="Pfam" id="PF12796">
    <property type="entry name" value="Ank_2"/>
    <property type="match status" value="9"/>
</dbReference>
<dbReference type="Proteomes" id="UP000612746">
    <property type="component" value="Unassembled WGS sequence"/>
</dbReference>
<comment type="caution">
    <text evidence="6">The sequence shown here is derived from an EMBL/GenBank/DDBJ whole genome shotgun (WGS) entry which is preliminary data.</text>
</comment>
<dbReference type="InterPro" id="IPR036770">
    <property type="entry name" value="Ankyrin_rpt-contain_sf"/>
</dbReference>
<dbReference type="OrthoDB" id="20872at2759"/>
<feature type="repeat" description="ANK" evidence="3">
    <location>
        <begin position="730"/>
        <end position="762"/>
    </location>
</feature>
<keyword evidence="2 3" id="KW-0040">ANK repeat</keyword>
<dbReference type="InterPro" id="IPR050663">
    <property type="entry name" value="Ankyrin-SOCS_Box"/>
</dbReference>
<dbReference type="Pfam" id="PF00023">
    <property type="entry name" value="Ank"/>
    <property type="match status" value="1"/>
</dbReference>
<feature type="repeat" description="ANK" evidence="3">
    <location>
        <begin position="235"/>
        <end position="267"/>
    </location>
</feature>
<dbReference type="Pfam" id="PF06985">
    <property type="entry name" value="HET"/>
    <property type="match status" value="1"/>
</dbReference>
<dbReference type="PROSITE" id="PS50297">
    <property type="entry name" value="ANK_REP_REGION"/>
    <property type="match status" value="14"/>
</dbReference>
<keyword evidence="7" id="KW-1185">Reference proteome</keyword>
<feature type="repeat" description="ANK" evidence="3">
    <location>
        <begin position="138"/>
        <end position="170"/>
    </location>
</feature>
<dbReference type="PANTHER" id="PTHR24193:SF121">
    <property type="entry name" value="ADA2A-CONTAINING COMPLEX COMPONENT 3, ISOFORM D"/>
    <property type="match status" value="1"/>
</dbReference>
<dbReference type="InterPro" id="IPR010730">
    <property type="entry name" value="HET"/>
</dbReference>
<feature type="repeat" description="ANK" evidence="3">
    <location>
        <begin position="598"/>
        <end position="630"/>
    </location>
</feature>
<evidence type="ECO:0000313" key="6">
    <source>
        <dbReference type="EMBL" id="KAG2175257.1"/>
    </source>
</evidence>
<feature type="domain" description="Heterokaryon incompatibility" evidence="5">
    <location>
        <begin position="1261"/>
        <end position="1344"/>
    </location>
</feature>
<name>A0A8H7PJN8_9FUNG</name>
<dbReference type="SMART" id="SM00248">
    <property type="entry name" value="ANK"/>
    <property type="match status" value="23"/>
</dbReference>
<feature type="compositionally biased region" description="Basic and acidic residues" evidence="4">
    <location>
        <begin position="1"/>
        <end position="21"/>
    </location>
</feature>
<keyword evidence="1" id="KW-0677">Repeat</keyword>
<dbReference type="GO" id="GO:0000976">
    <property type="term" value="F:transcription cis-regulatory region binding"/>
    <property type="evidence" value="ECO:0007669"/>
    <property type="project" value="TreeGrafter"/>
</dbReference>
<protein>
    <recommendedName>
        <fullName evidence="5">Heterokaryon incompatibility domain-containing protein</fullName>
    </recommendedName>
</protein>
<feature type="repeat" description="ANK" evidence="3">
    <location>
        <begin position="72"/>
        <end position="104"/>
    </location>
</feature>
<feature type="repeat" description="ANK" evidence="3">
    <location>
        <begin position="499"/>
        <end position="531"/>
    </location>
</feature>
<dbReference type="Gene3D" id="1.25.40.20">
    <property type="entry name" value="Ankyrin repeat-containing domain"/>
    <property type="match status" value="8"/>
</dbReference>
<organism evidence="6 7">
    <name type="scientific">Umbelopsis vinacea</name>
    <dbReference type="NCBI Taxonomy" id="44442"/>
    <lineage>
        <taxon>Eukaryota</taxon>
        <taxon>Fungi</taxon>
        <taxon>Fungi incertae sedis</taxon>
        <taxon>Mucoromycota</taxon>
        <taxon>Mucoromycotina</taxon>
        <taxon>Umbelopsidomycetes</taxon>
        <taxon>Umbelopsidales</taxon>
        <taxon>Umbelopsidaceae</taxon>
        <taxon>Umbelopsis</taxon>
    </lineage>
</organism>
<evidence type="ECO:0000313" key="7">
    <source>
        <dbReference type="Proteomes" id="UP000612746"/>
    </source>
</evidence>
<gene>
    <name evidence="6" type="ORF">INT44_007745</name>
</gene>
<dbReference type="SUPFAM" id="SSF48403">
    <property type="entry name" value="Ankyrin repeat"/>
    <property type="match status" value="3"/>
</dbReference>
<reference evidence="6" key="1">
    <citation type="submission" date="2020-12" db="EMBL/GenBank/DDBJ databases">
        <title>Metabolic potential, ecology and presence of endohyphal bacteria is reflected in genomic diversity of Mucoromycotina.</title>
        <authorList>
            <person name="Muszewska A."/>
            <person name="Okrasinska A."/>
            <person name="Steczkiewicz K."/>
            <person name="Drgas O."/>
            <person name="Orlowska M."/>
            <person name="Perlinska-Lenart U."/>
            <person name="Aleksandrzak-Piekarczyk T."/>
            <person name="Szatraj K."/>
            <person name="Zielenkiewicz U."/>
            <person name="Pilsyk S."/>
            <person name="Malc E."/>
            <person name="Mieczkowski P."/>
            <person name="Kruszewska J.S."/>
            <person name="Biernat P."/>
            <person name="Pawlowska J."/>
        </authorList>
    </citation>
    <scope>NUCLEOTIDE SEQUENCE</scope>
    <source>
        <strain evidence="6">WA0000051536</strain>
    </source>
</reference>
<feature type="repeat" description="ANK" evidence="3">
    <location>
        <begin position="400"/>
        <end position="432"/>
    </location>
</feature>
<evidence type="ECO:0000256" key="2">
    <source>
        <dbReference type="ARBA" id="ARBA00023043"/>
    </source>
</evidence>
<dbReference type="InterPro" id="IPR002110">
    <property type="entry name" value="Ankyrin_rpt"/>
</dbReference>